<dbReference type="Pfam" id="PF20770">
    <property type="entry name" value="PAN2_N"/>
    <property type="match status" value="1"/>
</dbReference>
<accession>A0ABQ8V3F8</accession>
<dbReference type="SMART" id="SM00320">
    <property type="entry name" value="WD40"/>
    <property type="match status" value="3"/>
</dbReference>
<evidence type="ECO:0000256" key="5">
    <source>
        <dbReference type="ARBA" id="ARBA00022723"/>
    </source>
</evidence>
<dbReference type="SUPFAM" id="SSF50978">
    <property type="entry name" value="WD40 repeat-like"/>
    <property type="match status" value="1"/>
</dbReference>
<evidence type="ECO:0000313" key="11">
    <source>
        <dbReference type="EMBL" id="KAJ4467524.1"/>
    </source>
</evidence>
<keyword evidence="3 8" id="KW-0507">mRNA processing</keyword>
<dbReference type="EMBL" id="JANVFT010000107">
    <property type="protein sequence ID" value="KAJ4467524.1"/>
    <property type="molecule type" value="Genomic_DNA"/>
</dbReference>
<keyword evidence="12" id="KW-1185">Reference proteome</keyword>
<keyword evidence="5 8" id="KW-0479">Metal-binding</keyword>
<organism evidence="11 12">
    <name type="scientific">Lentinula lateritia</name>
    <dbReference type="NCBI Taxonomy" id="40482"/>
    <lineage>
        <taxon>Eukaryota</taxon>
        <taxon>Fungi</taxon>
        <taxon>Dikarya</taxon>
        <taxon>Basidiomycota</taxon>
        <taxon>Agaricomycotina</taxon>
        <taxon>Agaricomycetes</taxon>
        <taxon>Agaricomycetidae</taxon>
        <taxon>Agaricales</taxon>
        <taxon>Marasmiineae</taxon>
        <taxon>Omphalotaceae</taxon>
        <taxon>Lentinula</taxon>
    </lineage>
</organism>
<comment type="cofactor">
    <cofactor evidence="8">
        <name>a divalent metal cation</name>
        <dbReference type="ChEBI" id="CHEBI:60240"/>
    </cofactor>
    <text evidence="8">Binds 2 metal cations per subunit in the catalytic exonuclease domain.</text>
</comment>
<dbReference type="SMART" id="SM00479">
    <property type="entry name" value="EXOIII"/>
    <property type="match status" value="1"/>
</dbReference>
<keyword evidence="7 8" id="KW-0269">Exonuclease</keyword>
<dbReference type="PANTHER" id="PTHR15728:SF0">
    <property type="entry name" value="PAN2-PAN3 DEADENYLATION COMPLEX CATALYTIC SUBUNIT PAN2"/>
    <property type="match status" value="1"/>
</dbReference>
<evidence type="ECO:0000256" key="7">
    <source>
        <dbReference type="ARBA" id="ARBA00022839"/>
    </source>
</evidence>
<dbReference type="Gene3D" id="2.130.10.10">
    <property type="entry name" value="YVTN repeat-like/Quinoprotein amine dehydrogenase"/>
    <property type="match status" value="1"/>
</dbReference>
<comment type="domain">
    <text evidence="8">The linker, or PAN3 interaction domain (PID), between the WD40 repeats and the pseudo-UCH domain mediates interaction with PAN3.</text>
</comment>
<feature type="binding site" evidence="8">
    <location>
        <position position="877"/>
    </location>
    <ligand>
        <name>a divalent metal cation</name>
        <dbReference type="ChEBI" id="CHEBI:60240"/>
        <note>catalytic</note>
    </ligand>
</feature>
<evidence type="ECO:0000256" key="2">
    <source>
        <dbReference type="ARBA" id="ARBA00022574"/>
    </source>
</evidence>
<dbReference type="InterPro" id="IPR038765">
    <property type="entry name" value="Papain-like_cys_pep_sf"/>
</dbReference>
<dbReference type="InterPro" id="IPR048841">
    <property type="entry name" value="PAN2_N"/>
</dbReference>
<keyword evidence="4 8" id="KW-0540">Nuclease</keyword>
<keyword evidence="2" id="KW-0853">WD repeat</keyword>
<dbReference type="InterPro" id="IPR050785">
    <property type="entry name" value="PAN2-PAN3_catalytic_subunit"/>
</dbReference>
<dbReference type="InterPro" id="IPR001680">
    <property type="entry name" value="WD40_rpt"/>
</dbReference>
<dbReference type="PANTHER" id="PTHR15728">
    <property type="entry name" value="DEADENYLATION COMPLEX CATALYTIC SUBUNIT PAN2"/>
    <property type="match status" value="1"/>
</dbReference>
<dbReference type="PROSITE" id="PS50235">
    <property type="entry name" value="USP_3"/>
    <property type="match status" value="1"/>
</dbReference>
<comment type="caution">
    <text evidence="11">The sequence shown here is derived from an EMBL/GenBank/DDBJ whole genome shotgun (WGS) entry which is preliminary data.</text>
</comment>
<evidence type="ECO:0000256" key="9">
    <source>
        <dbReference type="SAM" id="MobiDB-lite"/>
    </source>
</evidence>
<dbReference type="Pfam" id="PF00929">
    <property type="entry name" value="RNase_T"/>
    <property type="match status" value="1"/>
</dbReference>
<comment type="subunit">
    <text evidence="8">Forms a heterotrimer with an asymmetric homodimer of the regulatory subunit PAN3 to form the poly(A)-nuclease (PAN) deadenylation complex.</text>
</comment>
<comment type="caution">
    <text evidence="8">Lacks conserved residue(s) required for the propagation of feature annotation.</text>
</comment>
<feature type="binding site" evidence="8">
    <location>
        <position position="986"/>
    </location>
    <ligand>
        <name>a divalent metal cation</name>
        <dbReference type="ChEBI" id="CHEBI:60240"/>
        <note>catalytic</note>
    </ligand>
</feature>
<feature type="domain" description="USP" evidence="10">
    <location>
        <begin position="472"/>
        <end position="822"/>
    </location>
</feature>
<dbReference type="CDD" id="cd06143">
    <property type="entry name" value="PAN2_exo"/>
    <property type="match status" value="1"/>
</dbReference>
<dbReference type="SUPFAM" id="SSF53098">
    <property type="entry name" value="Ribonuclease H-like"/>
    <property type="match status" value="1"/>
</dbReference>
<feature type="region of interest" description="Disordered" evidence="9">
    <location>
        <begin position="1095"/>
        <end position="1114"/>
    </location>
</feature>
<protein>
    <recommendedName>
        <fullName evidence="8">PAN2-PAN3 deadenylation complex catalytic subunit PAN2</fullName>
        <ecNumber evidence="8">3.1.13.4</ecNumber>
    </recommendedName>
    <alternativeName>
        <fullName evidence="8">PAB1P-dependent poly(A)-specific ribonuclease</fullName>
    </alternativeName>
    <alternativeName>
        <fullName evidence="8">Poly(A)-nuclease deadenylation complex subunit 2</fullName>
        <shortName evidence="8">PAN deadenylation complex subunit 2</shortName>
    </alternativeName>
</protein>
<dbReference type="GO" id="GO:0016787">
    <property type="term" value="F:hydrolase activity"/>
    <property type="evidence" value="ECO:0007669"/>
    <property type="project" value="UniProtKB-KW"/>
</dbReference>
<feature type="compositionally biased region" description="Pro residues" evidence="9">
    <location>
        <begin position="1095"/>
        <end position="1104"/>
    </location>
</feature>
<comment type="activity regulation">
    <text evidence="8">Positively regulated by the regulatory subunit PAN3.</text>
</comment>
<dbReference type="InterPro" id="IPR036397">
    <property type="entry name" value="RNaseH_sf"/>
</dbReference>
<comment type="similarity">
    <text evidence="8">Belongs to the peptidase C19 family. PAN2 subfamily.</text>
</comment>
<proteinExistence type="inferred from homology"/>
<comment type="catalytic activity">
    <reaction evidence="8">
        <text>Exonucleolytic cleavage of poly(A) to 5'-AMP.</text>
        <dbReference type="EC" id="3.1.13.4"/>
    </reaction>
</comment>
<comment type="function">
    <text evidence="8">Catalytic subunit of the poly(A)-nuclease (PAN) deadenylation complex, one of two cytoplasmic mRNA deadenylases involved in mRNA turnover. PAN specifically shortens poly(A) tails of RNA and the activity is stimulated by poly(A)-binding protein PAB1. PAN deadenylation is followed by rapid degradation of the shortened mRNA tails by the CCR4-NOT complex. Deadenylated mRNAs are then degraded by two alternative mechanisms, namely exosome-mediated 3'-5' exonucleolytic degradation, or deadenlyation-dependent mRNA decaping and subsequent 5'-3' exonucleolytic degradation by XRN1. May also be involved in post-transcriptional maturation of mRNA poly(A) tails.</text>
</comment>
<comment type="domain">
    <text evidence="8">Contains a pseudo-UCH domain. This ubiquitin C-terminal hydrolase (UCH)-like or ubiquitin specific protease (USP)-like domain is predicted to be catalytically inactive because it lacks the active site catalytic triad characteristic of thiol proteases, with residues at the equivalent structural positions that are incompatible with catalysis, and it cannot bind ubiquitin. It functions as a structural scaffold for intra- and intermolecular interactions in the complex.</text>
</comment>
<keyword evidence="6 8" id="KW-0378">Hydrolase</keyword>
<comment type="subcellular location">
    <subcellularLocation>
        <location evidence="8">Cytoplasm</location>
    </subcellularLocation>
</comment>
<sequence length="1197" mass="133240">MSTYKHSLAPIVIHAFPHPISALSFDPVSDALWVGSGNGYVSAHHSIQGLRGVCFKAGDLPVLKVVADENSVKAASAGGDGVGSWVKGGMNKWFYNSDNSIMNFATSSTMTALSTSGSELLLINAMTGNLLRQTTIPSIATHLEFSHNILLSGSADGYLRAYDPRTGNLRNGGSESVVKAHYGGIQGLQTTGNFVFTVGMSLRQAHPFPDPLVKVYDLRNMRALPPISFAASPAFINVVPNRSATIAVTSNSGSISIVDASNFGGISNDFSQIENLTSFVTAVAISPTGAYLACGDADGMIHLKSQVEGDEVVPLNGFEGRPVEWANPPESLPELEWTDSTPLNTIGLPRYKTQLLSAWTPQFNSSKTVSFPLPQKIPVQVLNTMKMNDNVAYAPLPKELRGRRNMVALEKKKLGGRFRSGKSGTGDHELESPLLEYVGDDVPTIYRHVEIEYSKFGVEDFDFEFFNKTEFSGLETHILNSYTNPILQVLHYNLPIRRLAKSHITTDCLREHCLLCELGFVVRMLEDARGTNCQSSNFCKAVGVLAHSKLSNAIDLVDYGREPTELDYAHMIQSFQRFLFDRLVLEGNDLTANPIILKGSSYERNEQTTVPAPITQLVGIDTKNVVTCFHCKAARSKDNLTHVVDLIYPRTILPNDTVPYSDFPTILRNSILRNMTHKAACTNCGKNFSNFSSRREISTRDLPLTLAVNACVNSEDNFKYWLDHRNQTFLKPQIELHGEVDDMEDPEGAIYQLRAVIVQVATDEHAHLVAIVKVPEAEGNEDEGASPWYIFNDFVVRNVPEQEALSFPGRWKIPAILHFERVDRKNSLDFSQLPDAIDAAILCRDTSISLNRDPDLIKHELLNSAELPTLGTVVAVDAEFVSMQQAKTEYRSDGTKKVLRPARLSLARVSCLRGNGPKEGVPFIDDHIHTSEVIVDYLTEFSGIKFGDLDPMRSPHTLTPLKVVYKKLRLLVDRGCIFIGHGLSKDFRIINIFVPPEQVIDTVDLYFIKARQRRLSLRFLSWYLFREVIQTETHDSIEDAHFALKLFKKYNEFEGEGIFDQKLEEIYKEGRQYNYKPPPPPGSSPVDRQATPPIPIGIPSPLSSPPSSRYQNASSSLIGSPPSHRVCSNIDLIHQFSLISTIVFVSLTISWITSIVKMHVYSVHLQNLDFWHWEGYRSECFHVLQLIANSTTDLVPW</sequence>
<gene>
    <name evidence="8" type="primary">PAN2</name>
    <name evidence="11" type="ORF">C8R41DRAFT_779628</name>
</gene>
<dbReference type="EC" id="3.1.13.4" evidence="8"/>
<name>A0ABQ8V3F8_9AGAR</name>
<dbReference type="InterPro" id="IPR028881">
    <property type="entry name" value="PAN2_UCH_dom"/>
</dbReference>
<dbReference type="InterPro" id="IPR013520">
    <property type="entry name" value="Ribonucl_H"/>
</dbReference>
<dbReference type="InterPro" id="IPR015943">
    <property type="entry name" value="WD40/YVTN_repeat-like_dom_sf"/>
</dbReference>
<evidence type="ECO:0000256" key="1">
    <source>
        <dbReference type="ARBA" id="ARBA00022490"/>
    </source>
</evidence>
<feature type="binding site" evidence="8">
    <location>
        <position position="879"/>
    </location>
    <ligand>
        <name>a divalent metal cation</name>
        <dbReference type="ChEBI" id="CHEBI:60240"/>
        <note>catalytic</note>
    </ligand>
</feature>
<dbReference type="InterPro" id="IPR012337">
    <property type="entry name" value="RNaseH-like_sf"/>
</dbReference>
<reference evidence="11" key="1">
    <citation type="submission" date="2022-08" db="EMBL/GenBank/DDBJ databases">
        <title>A Global Phylogenomic Analysis of the Shiitake Genus Lentinula.</title>
        <authorList>
            <consortium name="DOE Joint Genome Institute"/>
            <person name="Sierra-Patev S."/>
            <person name="Min B."/>
            <person name="Naranjo-Ortiz M."/>
            <person name="Looney B."/>
            <person name="Konkel Z."/>
            <person name="Slot J.C."/>
            <person name="Sakamoto Y."/>
            <person name="Steenwyk J.L."/>
            <person name="Rokas A."/>
            <person name="Carro J."/>
            <person name="Camarero S."/>
            <person name="Ferreira P."/>
            <person name="Molpeceres G."/>
            <person name="Ruiz-Duenas F.J."/>
            <person name="Serrano A."/>
            <person name="Henrissat B."/>
            <person name="Drula E."/>
            <person name="Hughes K.W."/>
            <person name="Mata J.L."/>
            <person name="Ishikawa N.K."/>
            <person name="Vargas-Isla R."/>
            <person name="Ushijima S."/>
            <person name="Smith C.A."/>
            <person name="Ahrendt S."/>
            <person name="Andreopoulos W."/>
            <person name="He G."/>
            <person name="Labutti K."/>
            <person name="Lipzen A."/>
            <person name="Ng V."/>
            <person name="Riley R."/>
            <person name="Sandor L."/>
            <person name="Barry K."/>
            <person name="Martinez A.T."/>
            <person name="Xiao Y."/>
            <person name="Gibbons J.G."/>
            <person name="Terashima K."/>
            <person name="Grigoriev I.V."/>
            <person name="Hibbett D.S."/>
        </authorList>
    </citation>
    <scope>NUCLEOTIDE SEQUENCE</scope>
    <source>
        <strain evidence="11">RHP3577 ss4</strain>
    </source>
</reference>
<dbReference type="InterPro" id="IPR036322">
    <property type="entry name" value="WD40_repeat_dom_sf"/>
</dbReference>
<dbReference type="Gene3D" id="3.90.70.10">
    <property type="entry name" value="Cysteine proteinases"/>
    <property type="match status" value="1"/>
</dbReference>
<evidence type="ECO:0000256" key="6">
    <source>
        <dbReference type="ARBA" id="ARBA00022801"/>
    </source>
</evidence>
<dbReference type="Proteomes" id="UP001150217">
    <property type="component" value="Unassembled WGS sequence"/>
</dbReference>
<keyword evidence="1 8" id="KW-0963">Cytoplasm</keyword>
<evidence type="ECO:0000256" key="8">
    <source>
        <dbReference type="HAMAP-Rule" id="MF_03182"/>
    </source>
</evidence>
<evidence type="ECO:0000313" key="12">
    <source>
        <dbReference type="Proteomes" id="UP001150217"/>
    </source>
</evidence>
<evidence type="ECO:0000259" key="10">
    <source>
        <dbReference type="PROSITE" id="PS50235"/>
    </source>
</evidence>
<dbReference type="Gene3D" id="3.30.420.10">
    <property type="entry name" value="Ribonuclease H-like superfamily/Ribonuclease H"/>
    <property type="match status" value="1"/>
</dbReference>
<evidence type="ECO:0000256" key="3">
    <source>
        <dbReference type="ARBA" id="ARBA00022664"/>
    </source>
</evidence>
<dbReference type="HAMAP" id="MF_03182">
    <property type="entry name" value="PAN2"/>
    <property type="match status" value="1"/>
</dbReference>
<dbReference type="SUPFAM" id="SSF54001">
    <property type="entry name" value="Cysteine proteinases"/>
    <property type="match status" value="1"/>
</dbReference>
<dbReference type="Pfam" id="PF13423">
    <property type="entry name" value="UCH_1"/>
    <property type="match status" value="1"/>
</dbReference>
<evidence type="ECO:0000256" key="4">
    <source>
        <dbReference type="ARBA" id="ARBA00022722"/>
    </source>
</evidence>
<feature type="binding site" evidence="8">
    <location>
        <position position="1039"/>
    </location>
    <ligand>
        <name>a divalent metal cation</name>
        <dbReference type="ChEBI" id="CHEBI:60240"/>
        <note>catalytic</note>
    </ligand>
</feature>
<dbReference type="InterPro" id="IPR030843">
    <property type="entry name" value="PAN2"/>
</dbReference>
<dbReference type="InterPro" id="IPR028889">
    <property type="entry name" value="USP"/>
</dbReference>